<comment type="similarity">
    <text evidence="7">Belongs to the RecR family.</text>
</comment>
<evidence type="ECO:0000256" key="7">
    <source>
        <dbReference type="HAMAP-Rule" id="MF_00017"/>
    </source>
</evidence>
<dbReference type="InterPro" id="IPR034137">
    <property type="entry name" value="TOPRIM_RecR"/>
</dbReference>
<dbReference type="InterPro" id="IPR006171">
    <property type="entry name" value="TOPRIM_dom"/>
</dbReference>
<dbReference type="Proteomes" id="UP000247689">
    <property type="component" value="Unassembled WGS sequence"/>
</dbReference>
<dbReference type="InterPro" id="IPR023627">
    <property type="entry name" value="Rcmb_RecR"/>
</dbReference>
<evidence type="ECO:0000256" key="4">
    <source>
        <dbReference type="ARBA" id="ARBA00022833"/>
    </source>
</evidence>
<dbReference type="CDD" id="cd01025">
    <property type="entry name" value="TOPRIM_recR"/>
    <property type="match status" value="1"/>
</dbReference>
<organism evidence="9 10">
    <name type="scientific">Kangiella spongicola</name>
    <dbReference type="NCBI Taxonomy" id="796379"/>
    <lineage>
        <taxon>Bacteria</taxon>
        <taxon>Pseudomonadati</taxon>
        <taxon>Pseudomonadota</taxon>
        <taxon>Gammaproteobacteria</taxon>
        <taxon>Kangiellales</taxon>
        <taxon>Kangiellaceae</taxon>
        <taxon>Kangiella</taxon>
    </lineage>
</organism>
<dbReference type="HAMAP" id="MF_00017">
    <property type="entry name" value="RecR"/>
    <property type="match status" value="1"/>
</dbReference>
<evidence type="ECO:0000256" key="6">
    <source>
        <dbReference type="ARBA" id="ARBA00023204"/>
    </source>
</evidence>
<dbReference type="Pfam" id="PF21175">
    <property type="entry name" value="RecR_C"/>
    <property type="match status" value="1"/>
</dbReference>
<evidence type="ECO:0000313" key="10">
    <source>
        <dbReference type="Proteomes" id="UP000247689"/>
    </source>
</evidence>
<keyword evidence="6 7" id="KW-0234">DNA repair</keyword>
<keyword evidence="2 7" id="KW-0227">DNA damage</keyword>
<accession>A0A318D3Q3</accession>
<evidence type="ECO:0000313" key="9">
    <source>
        <dbReference type="EMBL" id="PXF62448.1"/>
    </source>
</evidence>
<reference evidence="9 10" key="1">
    <citation type="submission" date="2018-05" db="EMBL/GenBank/DDBJ databases">
        <title>Kangiella spongicola genome sequence.</title>
        <authorList>
            <person name="Maclea K.S."/>
            <person name="Goen A.E."/>
            <person name="Kelley C."/>
            <person name="Underriner A."/>
            <person name="Silverwood T."/>
            <person name="Trachtenberg A.M."/>
        </authorList>
    </citation>
    <scope>NUCLEOTIDE SEQUENCE [LARGE SCALE GENOMIC DNA]</scope>
    <source>
        <strain evidence="9 10">ATCC BAA-2076</strain>
    </source>
</reference>
<keyword evidence="10" id="KW-1185">Reference proteome</keyword>
<dbReference type="GO" id="GO:0008270">
    <property type="term" value="F:zinc ion binding"/>
    <property type="evidence" value="ECO:0007669"/>
    <property type="project" value="UniProtKB-KW"/>
</dbReference>
<comment type="caution">
    <text evidence="9">The sequence shown here is derived from an EMBL/GenBank/DDBJ whole genome shotgun (WGS) entry which is preliminary data.</text>
</comment>
<protein>
    <recommendedName>
        <fullName evidence="7">Recombination protein RecR</fullName>
    </recommendedName>
</protein>
<dbReference type="EMBL" id="QICH01000004">
    <property type="protein sequence ID" value="PXF62448.1"/>
    <property type="molecule type" value="Genomic_DNA"/>
</dbReference>
<dbReference type="OrthoDB" id="9802672at2"/>
<dbReference type="Pfam" id="PF02132">
    <property type="entry name" value="RecR_ZnF"/>
    <property type="match status" value="1"/>
</dbReference>
<evidence type="ECO:0000256" key="3">
    <source>
        <dbReference type="ARBA" id="ARBA00022771"/>
    </source>
</evidence>
<keyword evidence="1 7" id="KW-0479">Metal-binding</keyword>
<dbReference type="RefSeq" id="WP_110201880.1">
    <property type="nucleotide sequence ID" value="NZ_QICH01000004.1"/>
</dbReference>
<keyword evidence="4 7" id="KW-0862">Zinc</keyword>
<dbReference type="PROSITE" id="PS50880">
    <property type="entry name" value="TOPRIM"/>
    <property type="match status" value="1"/>
</dbReference>
<sequence>MQSPLIKKLIDAFTCLPGVGPKSAQRMAYNLLERNRGGGMHLSSALQAAMEGVHHCQRCRDFTESTLCGICQSERRDKSLLCIVESPADVIAIEATGGFQGTYFVLMGHLSPLDGIGPEDIGLDQLKRLINEESPSEVILATNSTVEGEATAHFIAELLKGTNIELSRIASGVPLGGELEYIDGGTLMHSFSGRKPYTS</sequence>
<dbReference type="GO" id="GO:0003677">
    <property type="term" value="F:DNA binding"/>
    <property type="evidence" value="ECO:0007669"/>
    <property type="project" value="UniProtKB-UniRule"/>
</dbReference>
<evidence type="ECO:0000259" key="8">
    <source>
        <dbReference type="PROSITE" id="PS50880"/>
    </source>
</evidence>
<dbReference type="NCBIfam" id="TIGR00615">
    <property type="entry name" value="recR"/>
    <property type="match status" value="1"/>
</dbReference>
<dbReference type="PANTHER" id="PTHR30446:SF0">
    <property type="entry name" value="RECOMBINATION PROTEIN RECR"/>
    <property type="match status" value="1"/>
</dbReference>
<dbReference type="FunFam" id="3.40.1360.10:FF:000001">
    <property type="entry name" value="Recombination protein RecR"/>
    <property type="match status" value="1"/>
</dbReference>
<dbReference type="SMART" id="SM00493">
    <property type="entry name" value="TOPRIM"/>
    <property type="match status" value="1"/>
</dbReference>
<dbReference type="Gene3D" id="3.40.1360.10">
    <property type="match status" value="1"/>
</dbReference>
<dbReference type="SUPFAM" id="SSF111304">
    <property type="entry name" value="Recombination protein RecR"/>
    <property type="match status" value="1"/>
</dbReference>
<keyword evidence="3 7" id="KW-0863">Zinc-finger</keyword>
<dbReference type="InterPro" id="IPR015967">
    <property type="entry name" value="Rcmb_RecR_Znf"/>
</dbReference>
<dbReference type="Gene3D" id="1.10.8.420">
    <property type="entry name" value="RecR Domain 1"/>
    <property type="match status" value="1"/>
</dbReference>
<proteinExistence type="inferred from homology"/>
<dbReference type="PROSITE" id="PS01300">
    <property type="entry name" value="RECR"/>
    <property type="match status" value="1"/>
</dbReference>
<dbReference type="InterPro" id="IPR000093">
    <property type="entry name" value="DNA_Rcmb_RecR"/>
</dbReference>
<dbReference type="PANTHER" id="PTHR30446">
    <property type="entry name" value="RECOMBINATION PROTEIN RECR"/>
    <property type="match status" value="1"/>
</dbReference>
<dbReference type="Pfam" id="PF21176">
    <property type="entry name" value="RecR_HhH"/>
    <property type="match status" value="1"/>
</dbReference>
<feature type="domain" description="Toprim" evidence="8">
    <location>
        <begin position="79"/>
        <end position="174"/>
    </location>
</feature>
<gene>
    <name evidence="7" type="primary">recR</name>
    <name evidence="9" type="ORF">DL796_11665</name>
</gene>
<keyword evidence="5 7" id="KW-0233">DNA recombination</keyword>
<evidence type="ECO:0000256" key="1">
    <source>
        <dbReference type="ARBA" id="ARBA00022723"/>
    </source>
</evidence>
<dbReference type="GO" id="GO:0006310">
    <property type="term" value="P:DNA recombination"/>
    <property type="evidence" value="ECO:0007669"/>
    <property type="project" value="UniProtKB-UniRule"/>
</dbReference>
<dbReference type="AlphaFoldDB" id="A0A318D3Q3"/>
<dbReference type="Gene3D" id="6.10.250.240">
    <property type="match status" value="1"/>
</dbReference>
<dbReference type="GO" id="GO:0006281">
    <property type="term" value="P:DNA repair"/>
    <property type="evidence" value="ECO:0007669"/>
    <property type="project" value="UniProtKB-UniRule"/>
</dbReference>
<dbReference type="Pfam" id="PF13662">
    <property type="entry name" value="Toprim_4"/>
    <property type="match status" value="1"/>
</dbReference>
<evidence type="ECO:0000256" key="5">
    <source>
        <dbReference type="ARBA" id="ARBA00023172"/>
    </source>
</evidence>
<name>A0A318D3Q3_9GAMM</name>
<evidence type="ECO:0000256" key="2">
    <source>
        <dbReference type="ARBA" id="ARBA00022763"/>
    </source>
</evidence>
<comment type="function">
    <text evidence="7">May play a role in DNA repair. It seems to be involved in an RecBC-independent recombinational process of DNA repair. It may act with RecF and RecO.</text>
</comment>
<feature type="zinc finger region" description="C4-type" evidence="7">
    <location>
        <begin position="56"/>
        <end position="71"/>
    </location>
</feature>